<dbReference type="SMART" id="SM00849">
    <property type="entry name" value="Lactamase_B"/>
    <property type="match status" value="1"/>
</dbReference>
<comment type="function">
    <text evidence="2">Counteracts the endogenous Pycsar antiviral defense system. Phosphodiesterase that enables metal-dependent hydrolysis of host cyclic nucleotide Pycsar defense signals such as cCMP and cUMP.</text>
</comment>
<dbReference type="InterPro" id="IPR001279">
    <property type="entry name" value="Metallo-B-lactamas"/>
</dbReference>
<dbReference type="InterPro" id="IPR050662">
    <property type="entry name" value="Sec-metab_biosynth-thioest"/>
</dbReference>
<gene>
    <name evidence="5" type="ORF">D3P08_19640</name>
</gene>
<evidence type="ECO:0000256" key="3">
    <source>
        <dbReference type="ARBA" id="ARBA00048505"/>
    </source>
</evidence>
<evidence type="ECO:0000256" key="1">
    <source>
        <dbReference type="ARBA" id="ARBA00034221"/>
    </source>
</evidence>
<dbReference type="PANTHER" id="PTHR23131">
    <property type="entry name" value="ENDORIBONUCLEASE LACTB2"/>
    <property type="match status" value="1"/>
</dbReference>
<dbReference type="AlphaFoldDB" id="A0A3A1USU7"/>
<evidence type="ECO:0000313" key="5">
    <source>
        <dbReference type="EMBL" id="RIX50501.1"/>
    </source>
</evidence>
<evidence type="ECO:0000313" key="6">
    <source>
        <dbReference type="Proteomes" id="UP000266482"/>
    </source>
</evidence>
<reference evidence="5 6" key="1">
    <citation type="submission" date="2018-09" db="EMBL/GenBank/DDBJ databases">
        <title>Paenibacillus aracenensis nov. sp. isolated from a cave in southern Spain.</title>
        <authorList>
            <person name="Jurado V."/>
            <person name="Gutierrez-Patricio S."/>
            <person name="Gonzalez-Pimentel J.L."/>
            <person name="Miller A.Z."/>
            <person name="Laiz L."/>
            <person name="Saiz-Jimenez C."/>
        </authorList>
    </citation>
    <scope>NUCLEOTIDE SEQUENCE [LARGE SCALE GENOMIC DNA]</scope>
    <source>
        <strain evidence="5 6">DSM 22867</strain>
    </source>
</reference>
<proteinExistence type="predicted"/>
<accession>A0A3A1USU7</accession>
<dbReference type="Pfam" id="PF00753">
    <property type="entry name" value="Lactamase_B"/>
    <property type="match status" value="1"/>
</dbReference>
<dbReference type="InterPro" id="IPR036388">
    <property type="entry name" value="WH-like_DNA-bd_sf"/>
</dbReference>
<dbReference type="CDD" id="cd07725">
    <property type="entry name" value="TTHA1429-like_MBL-fold"/>
    <property type="match status" value="1"/>
</dbReference>
<comment type="caution">
    <text evidence="5">The sequence shown here is derived from an EMBL/GenBank/DDBJ whole genome shotgun (WGS) entry which is preliminary data.</text>
</comment>
<organism evidence="5 6">
    <name type="scientific">Paenibacillus nanensis</name>
    <dbReference type="NCBI Taxonomy" id="393251"/>
    <lineage>
        <taxon>Bacteria</taxon>
        <taxon>Bacillati</taxon>
        <taxon>Bacillota</taxon>
        <taxon>Bacilli</taxon>
        <taxon>Bacillales</taxon>
        <taxon>Paenibacillaceae</taxon>
        <taxon>Paenibacillus</taxon>
    </lineage>
</organism>
<name>A0A3A1USU7_9BACL</name>
<keyword evidence="5" id="KW-0378">Hydrolase</keyword>
<evidence type="ECO:0000259" key="4">
    <source>
        <dbReference type="SMART" id="SM00849"/>
    </source>
</evidence>
<comment type="catalytic activity">
    <reaction evidence="3">
        <text>3',5'-cyclic UMP + H2O = UMP + H(+)</text>
        <dbReference type="Rhea" id="RHEA:70575"/>
        <dbReference type="ChEBI" id="CHEBI:15377"/>
        <dbReference type="ChEBI" id="CHEBI:15378"/>
        <dbReference type="ChEBI" id="CHEBI:57865"/>
        <dbReference type="ChEBI" id="CHEBI:184387"/>
    </reaction>
    <physiologicalReaction direction="left-to-right" evidence="3">
        <dbReference type="Rhea" id="RHEA:70576"/>
    </physiologicalReaction>
</comment>
<feature type="domain" description="Metallo-beta-lactamase" evidence="4">
    <location>
        <begin position="34"/>
        <end position="247"/>
    </location>
</feature>
<dbReference type="PANTHER" id="PTHR23131:SF4">
    <property type="entry name" value="METALLO-BETA-LACTAMASE SUPERFAMILY POTEIN"/>
    <property type="match status" value="1"/>
</dbReference>
<dbReference type="Pfam" id="PF21221">
    <property type="entry name" value="B_lactamase-like_C"/>
    <property type="match status" value="1"/>
</dbReference>
<dbReference type="InterPro" id="IPR048933">
    <property type="entry name" value="B_lactamase-like_C"/>
</dbReference>
<dbReference type="Proteomes" id="UP000266482">
    <property type="component" value="Unassembled WGS sequence"/>
</dbReference>
<sequence length="347" mass="39308">MRTIGERSGWTEAIARLDRGWVQVKVPLPFSLRWVNSYIVPEADGFTVIDPGLGTAEAKALWEDVLAGLGIEWKAIKRVLLTHQHPDHYGLAGYVQQKSGCEVWMSRRAHAYARRLWGPGSDFPSALRELYLEHGMPGEVMDSIEANLDSFIARVLPEPQVTYMEAGETIRLGDLNWEMIDAPGHAFGQLCFYQRDIRWMICGDQVLPRITPNVSVVPGEEKDPLAAFLNSLETLKAYEVDYALPGHRDPFEAFRTRIDELIRHHDRRLKEMEELLAQEPQTAFDLCEKLFGARLRENPHNLRFAMSETLAHLYYLEQRGRVRAVRASGSAVVFLADAANGRGNPEA</sequence>
<keyword evidence="6" id="KW-1185">Reference proteome</keyword>
<comment type="catalytic activity">
    <reaction evidence="1">
        <text>3',5'-cyclic CMP + H2O = CMP + H(+)</text>
        <dbReference type="Rhea" id="RHEA:72675"/>
        <dbReference type="ChEBI" id="CHEBI:15377"/>
        <dbReference type="ChEBI" id="CHEBI:15378"/>
        <dbReference type="ChEBI" id="CHEBI:58003"/>
        <dbReference type="ChEBI" id="CHEBI:60377"/>
    </reaction>
    <physiologicalReaction direction="left-to-right" evidence="1">
        <dbReference type="Rhea" id="RHEA:72676"/>
    </physiologicalReaction>
</comment>
<dbReference type="EMBL" id="QXQA01000014">
    <property type="protein sequence ID" value="RIX50501.1"/>
    <property type="molecule type" value="Genomic_DNA"/>
</dbReference>
<dbReference type="OrthoDB" id="9761531at2"/>
<protein>
    <submittedName>
        <fullName evidence="5">MBL fold metallo-hydrolase</fullName>
    </submittedName>
</protein>
<dbReference type="InterPro" id="IPR036866">
    <property type="entry name" value="RibonucZ/Hydroxyglut_hydro"/>
</dbReference>
<dbReference type="GO" id="GO:0016787">
    <property type="term" value="F:hydrolase activity"/>
    <property type="evidence" value="ECO:0007669"/>
    <property type="project" value="UniProtKB-KW"/>
</dbReference>
<evidence type="ECO:0000256" key="2">
    <source>
        <dbReference type="ARBA" id="ARBA00034301"/>
    </source>
</evidence>
<dbReference type="RefSeq" id="WP_119601709.1">
    <property type="nucleotide sequence ID" value="NZ_QXQA01000014.1"/>
</dbReference>
<dbReference type="Gene3D" id="1.10.10.10">
    <property type="entry name" value="Winged helix-like DNA-binding domain superfamily/Winged helix DNA-binding domain"/>
    <property type="match status" value="1"/>
</dbReference>
<dbReference type="SUPFAM" id="SSF56281">
    <property type="entry name" value="Metallo-hydrolase/oxidoreductase"/>
    <property type="match status" value="1"/>
</dbReference>
<dbReference type="Gene3D" id="3.60.15.10">
    <property type="entry name" value="Ribonuclease Z/Hydroxyacylglutathione hydrolase-like"/>
    <property type="match status" value="1"/>
</dbReference>